<evidence type="ECO:0000256" key="3">
    <source>
        <dbReference type="ARBA" id="ARBA00022692"/>
    </source>
</evidence>
<keyword evidence="5 6" id="KW-0472">Membrane</keyword>
<comment type="similarity">
    <text evidence="2">Belongs to the nematode receptor-like protein srb family.</text>
</comment>
<keyword evidence="4 6" id="KW-1133">Transmembrane helix</keyword>
<dbReference type="CTD" id="9804371"/>
<dbReference type="InterPro" id="IPR019408">
    <property type="entry name" value="7TM_GPCR_serpentine_rcpt_Srab"/>
</dbReference>
<gene>
    <name evidence="7" type="ORF">GCK72_006711</name>
</gene>
<dbReference type="EMBL" id="WUAV01000002">
    <property type="protein sequence ID" value="KAF1766753.1"/>
    <property type="molecule type" value="Genomic_DNA"/>
</dbReference>
<dbReference type="Pfam" id="PF10292">
    <property type="entry name" value="7TM_GPCR_Srab"/>
    <property type="match status" value="1"/>
</dbReference>
<evidence type="ECO:0000313" key="8">
    <source>
        <dbReference type="Proteomes" id="UP000483820"/>
    </source>
</evidence>
<reference evidence="7 8" key="1">
    <citation type="submission" date="2019-12" db="EMBL/GenBank/DDBJ databases">
        <title>Chromosome-level assembly of the Caenorhabditis remanei genome.</title>
        <authorList>
            <person name="Teterina A.A."/>
            <person name="Willis J.H."/>
            <person name="Phillips P.C."/>
        </authorList>
    </citation>
    <scope>NUCLEOTIDE SEQUENCE [LARGE SCALE GENOMIC DNA]</scope>
    <source>
        <strain evidence="7 8">PX506</strain>
        <tissue evidence="7">Whole organism</tissue>
    </source>
</reference>
<name>A0A6A5HK37_CAERE</name>
<feature type="transmembrane region" description="Helical" evidence="6">
    <location>
        <begin position="55"/>
        <end position="83"/>
    </location>
</feature>
<dbReference type="GO" id="GO:0016020">
    <property type="term" value="C:membrane"/>
    <property type="evidence" value="ECO:0007669"/>
    <property type="project" value="UniProtKB-SubCell"/>
</dbReference>
<evidence type="ECO:0000256" key="1">
    <source>
        <dbReference type="ARBA" id="ARBA00004141"/>
    </source>
</evidence>
<comment type="caution">
    <text evidence="7">The sequence shown here is derived from an EMBL/GenBank/DDBJ whole genome shotgun (WGS) entry which is preliminary data.</text>
</comment>
<dbReference type="KEGG" id="crq:GCK72_006711"/>
<organism evidence="7 8">
    <name type="scientific">Caenorhabditis remanei</name>
    <name type="common">Caenorhabditis vulgaris</name>
    <dbReference type="NCBI Taxonomy" id="31234"/>
    <lineage>
        <taxon>Eukaryota</taxon>
        <taxon>Metazoa</taxon>
        <taxon>Ecdysozoa</taxon>
        <taxon>Nematoda</taxon>
        <taxon>Chromadorea</taxon>
        <taxon>Rhabditida</taxon>
        <taxon>Rhabditina</taxon>
        <taxon>Rhabditomorpha</taxon>
        <taxon>Rhabditoidea</taxon>
        <taxon>Rhabditidae</taxon>
        <taxon>Peloderinae</taxon>
        <taxon>Caenorhabditis</taxon>
    </lineage>
</organism>
<dbReference type="PANTHER" id="PTHR31216:SF11">
    <property type="entry name" value="SERPENTINE RECEPTOR CLASS BETA-16-RELATED"/>
    <property type="match status" value="1"/>
</dbReference>
<dbReference type="GO" id="GO:0007606">
    <property type="term" value="P:sensory perception of chemical stimulus"/>
    <property type="evidence" value="ECO:0007669"/>
    <property type="project" value="InterPro"/>
</dbReference>
<evidence type="ECO:0000313" key="7">
    <source>
        <dbReference type="EMBL" id="KAF1766753.1"/>
    </source>
</evidence>
<dbReference type="RefSeq" id="XP_053589947.1">
    <property type="nucleotide sequence ID" value="XM_053725753.1"/>
</dbReference>
<evidence type="ECO:0000256" key="6">
    <source>
        <dbReference type="SAM" id="Phobius"/>
    </source>
</evidence>
<keyword evidence="3 6" id="KW-0812">Transmembrane</keyword>
<feature type="transmembrane region" description="Helical" evidence="6">
    <location>
        <begin position="103"/>
        <end position="121"/>
    </location>
</feature>
<comment type="subcellular location">
    <subcellularLocation>
        <location evidence="1">Membrane</location>
        <topology evidence="1">Multi-pass membrane protein</topology>
    </subcellularLocation>
</comment>
<evidence type="ECO:0000256" key="2">
    <source>
        <dbReference type="ARBA" id="ARBA00006860"/>
    </source>
</evidence>
<dbReference type="PANTHER" id="PTHR31216">
    <property type="entry name" value="SERPENTINE RECEPTOR CLASS BETA-1-RELATED-RELATED"/>
    <property type="match status" value="1"/>
</dbReference>
<proteinExistence type="inferred from homology"/>
<dbReference type="GeneID" id="9804371"/>
<dbReference type="GO" id="GO:0004888">
    <property type="term" value="F:transmembrane signaling receptor activity"/>
    <property type="evidence" value="ECO:0007669"/>
    <property type="project" value="InterPro"/>
</dbReference>
<sequence length="197" mass="22916">MSYDTSYLKDECAATLQYLPFQLALVLHSSLTIASFYATFYFLEKHIKNSAIHNNFKFLLILYFFNCYVRGIFSIANAGLLVFERTVATGRVEQYEDQKSACWIYLMIVILFPFSVVYVTYRTADFNTPSCFAFFAPRNTEQSPFTFADLIIPIYTGCVMNQTKNAKLATLNHSLQTFQSRQQTTDTYENMLRKQWE</sequence>
<evidence type="ECO:0000256" key="4">
    <source>
        <dbReference type="ARBA" id="ARBA00022989"/>
    </source>
</evidence>
<dbReference type="Proteomes" id="UP000483820">
    <property type="component" value="Chromosome II"/>
</dbReference>
<dbReference type="InterPro" id="IPR002184">
    <property type="entry name" value="7TM_GPCR_serpentine_rcpt_Srb"/>
</dbReference>
<protein>
    <submittedName>
        <fullName evidence="7">Uncharacterized protein</fullName>
    </submittedName>
</protein>
<dbReference type="AlphaFoldDB" id="A0A6A5HK37"/>
<evidence type="ECO:0000256" key="5">
    <source>
        <dbReference type="ARBA" id="ARBA00023136"/>
    </source>
</evidence>
<accession>A0A6A5HK37</accession>
<feature type="transmembrane region" description="Helical" evidence="6">
    <location>
        <begin position="20"/>
        <end position="43"/>
    </location>
</feature>